<dbReference type="PROSITE" id="PS00211">
    <property type="entry name" value="ABC_TRANSPORTER_1"/>
    <property type="match status" value="1"/>
</dbReference>
<dbReference type="InterPro" id="IPR003439">
    <property type="entry name" value="ABC_transporter-like_ATP-bd"/>
</dbReference>
<dbReference type="SUPFAM" id="SSF52540">
    <property type="entry name" value="P-loop containing nucleoside triphosphate hydrolases"/>
    <property type="match status" value="1"/>
</dbReference>
<dbReference type="SMART" id="SM00382">
    <property type="entry name" value="AAA"/>
    <property type="match status" value="1"/>
</dbReference>
<comment type="function">
    <text evidence="8">Involved in beta-(1--&gt;2)glucan export. Transmembrane domains (TMD) form a pore in the inner membrane and the ATP-binding domain (NBD) is responsible for energy generation.</text>
</comment>
<keyword evidence="7" id="KW-0472">Membrane</keyword>
<dbReference type="FunFam" id="3.40.50.300:FF:000016">
    <property type="entry name" value="Oligopeptide ABC transporter ATP-binding component"/>
    <property type="match status" value="1"/>
</dbReference>
<evidence type="ECO:0000256" key="5">
    <source>
        <dbReference type="ARBA" id="ARBA00022741"/>
    </source>
</evidence>
<dbReference type="Pfam" id="PF00005">
    <property type="entry name" value="ABC_tran"/>
    <property type="match status" value="1"/>
</dbReference>
<comment type="similarity">
    <text evidence="2">Belongs to the ABC transporter superfamily.</text>
</comment>
<dbReference type="GO" id="GO:0015833">
    <property type="term" value="P:peptide transport"/>
    <property type="evidence" value="ECO:0007669"/>
    <property type="project" value="InterPro"/>
</dbReference>
<dbReference type="GO" id="GO:0016887">
    <property type="term" value="F:ATP hydrolysis activity"/>
    <property type="evidence" value="ECO:0007669"/>
    <property type="project" value="InterPro"/>
</dbReference>
<dbReference type="GO" id="GO:0055085">
    <property type="term" value="P:transmembrane transport"/>
    <property type="evidence" value="ECO:0007669"/>
    <property type="project" value="UniProtKB-ARBA"/>
</dbReference>
<keyword evidence="4" id="KW-1003">Cell membrane</keyword>
<evidence type="ECO:0000256" key="3">
    <source>
        <dbReference type="ARBA" id="ARBA00022448"/>
    </source>
</evidence>
<dbReference type="PROSITE" id="PS50893">
    <property type="entry name" value="ABC_TRANSPORTER_2"/>
    <property type="match status" value="1"/>
</dbReference>
<evidence type="ECO:0000256" key="1">
    <source>
        <dbReference type="ARBA" id="ARBA00004417"/>
    </source>
</evidence>
<dbReference type="PANTHER" id="PTHR43297:SF2">
    <property type="entry name" value="DIPEPTIDE TRANSPORT ATP-BINDING PROTEIN DPPD"/>
    <property type="match status" value="1"/>
</dbReference>
<dbReference type="InterPro" id="IPR013563">
    <property type="entry name" value="Oligopep_ABC_C"/>
</dbReference>
<organism evidence="9 10">
    <name type="scientific">Bradyrhizobium diazoefficiens</name>
    <dbReference type="NCBI Taxonomy" id="1355477"/>
    <lineage>
        <taxon>Bacteria</taxon>
        <taxon>Pseudomonadati</taxon>
        <taxon>Pseudomonadota</taxon>
        <taxon>Alphaproteobacteria</taxon>
        <taxon>Hyphomicrobiales</taxon>
        <taxon>Nitrobacteraceae</taxon>
        <taxon>Bradyrhizobium</taxon>
    </lineage>
</organism>
<dbReference type="GeneID" id="46491898"/>
<evidence type="ECO:0000256" key="7">
    <source>
        <dbReference type="ARBA" id="ARBA00023136"/>
    </source>
</evidence>
<keyword evidence="5" id="KW-0547">Nucleotide-binding</keyword>
<evidence type="ECO:0000256" key="4">
    <source>
        <dbReference type="ARBA" id="ARBA00022475"/>
    </source>
</evidence>
<comment type="subcellular location">
    <subcellularLocation>
        <location evidence="1">Cell inner membrane</location>
        <topology evidence="1">Peripheral membrane protein</topology>
    </subcellularLocation>
</comment>
<evidence type="ECO:0000256" key="2">
    <source>
        <dbReference type="ARBA" id="ARBA00005417"/>
    </source>
</evidence>
<sequence length="326" mass="35287">MTGTPLIEVEDLRIDLDDGSRRVAAAEGISFRIDRGETFGLVGESGCGKSITALALIGLLRPPLSIGGGAIRFEGREIQHLSAARQRELRGNRIAMIFQEPMTALNPVSPVGRQIAEMFVLHQGKSWREADRLAVEALASVRVPAPERRVKDYPHQLSGGMRQRVMIAIALACGPDLLIADEPTTALDVTVQAEIIELMRNLCAERGTAILMISHDLGLVANVCRRVAVMYAGRIVEERGSADIFRAPSHPYTQGLVDSLPRLGSRAALGRTRLQEIAGVVPAITAFPDGCRFNPRCARATDICRTAAPETTRLDAGGLVRCHHHA</sequence>
<dbReference type="GO" id="GO:0005524">
    <property type="term" value="F:ATP binding"/>
    <property type="evidence" value="ECO:0007669"/>
    <property type="project" value="UniProtKB-KW"/>
</dbReference>
<keyword evidence="3" id="KW-0813">Transport</keyword>
<dbReference type="Pfam" id="PF08352">
    <property type="entry name" value="oligo_HPY"/>
    <property type="match status" value="1"/>
</dbReference>
<dbReference type="NCBIfam" id="TIGR01727">
    <property type="entry name" value="oligo_HPY"/>
    <property type="match status" value="1"/>
</dbReference>
<dbReference type="CDD" id="cd03257">
    <property type="entry name" value="ABC_NikE_OppD_transporters"/>
    <property type="match status" value="1"/>
</dbReference>
<dbReference type="InterPro" id="IPR017871">
    <property type="entry name" value="ABC_transporter-like_CS"/>
</dbReference>
<proteinExistence type="inferred from homology"/>
<dbReference type="GO" id="GO:0005886">
    <property type="term" value="C:plasma membrane"/>
    <property type="evidence" value="ECO:0007669"/>
    <property type="project" value="UniProtKB-SubCell"/>
</dbReference>
<dbReference type="RefSeq" id="WP_011087660.1">
    <property type="nucleotide sequence ID" value="NZ_AP022638.1"/>
</dbReference>
<reference evidence="9 10" key="1">
    <citation type="submission" date="2014-11" db="EMBL/GenBank/DDBJ databases">
        <title>Symbiosis island explosion on the genome of extra-slow-growing strains of soybean bradyrhizobia with massive insertion sequences.</title>
        <authorList>
            <person name="Iida T."/>
            <person name="Minamisawa K."/>
        </authorList>
    </citation>
    <scope>NUCLEOTIDE SEQUENCE [LARGE SCALE GENOMIC DNA]</scope>
    <source>
        <strain evidence="9 10">NK6</strain>
    </source>
</reference>
<dbReference type="InterPro" id="IPR050388">
    <property type="entry name" value="ABC_Ni/Peptide_Import"/>
</dbReference>
<dbReference type="InterPro" id="IPR003593">
    <property type="entry name" value="AAA+_ATPase"/>
</dbReference>
<evidence type="ECO:0000313" key="9">
    <source>
        <dbReference type="EMBL" id="BAR62751.1"/>
    </source>
</evidence>
<dbReference type="PANTHER" id="PTHR43297">
    <property type="entry name" value="OLIGOPEPTIDE TRANSPORT ATP-BINDING PROTEIN APPD"/>
    <property type="match status" value="1"/>
</dbReference>
<evidence type="ECO:0000256" key="8">
    <source>
        <dbReference type="ARBA" id="ARBA00024722"/>
    </source>
</evidence>
<accession>A0A0E4BXX8</accession>
<dbReference type="AlphaFoldDB" id="A0A0E4BXX8"/>
<dbReference type="Proteomes" id="UP000063308">
    <property type="component" value="Chromosome"/>
</dbReference>
<name>A0A0E4BXX8_9BRAD</name>
<evidence type="ECO:0000256" key="6">
    <source>
        <dbReference type="ARBA" id="ARBA00022840"/>
    </source>
</evidence>
<protein>
    <submittedName>
        <fullName evidence="9">ABC transporter ATP-binding protein</fullName>
    </submittedName>
</protein>
<dbReference type="EMBL" id="AP014685">
    <property type="protein sequence ID" value="BAR62751.1"/>
    <property type="molecule type" value="Genomic_DNA"/>
</dbReference>
<dbReference type="OMA" id="FIAPRCA"/>
<dbReference type="InterPro" id="IPR027417">
    <property type="entry name" value="P-loop_NTPase"/>
</dbReference>
<gene>
    <name evidence="9" type="ORF">NK6_9612</name>
</gene>
<keyword evidence="6 9" id="KW-0067">ATP-binding</keyword>
<evidence type="ECO:0000313" key="10">
    <source>
        <dbReference type="Proteomes" id="UP000063308"/>
    </source>
</evidence>
<dbReference type="Gene3D" id="3.40.50.300">
    <property type="entry name" value="P-loop containing nucleotide triphosphate hydrolases"/>
    <property type="match status" value="1"/>
</dbReference>